<dbReference type="InterPro" id="IPR027385">
    <property type="entry name" value="Beta-barrel_OMP"/>
</dbReference>
<name>A0A3B0WMB9_9ZZZZ</name>
<dbReference type="EMBL" id="UOFD01000015">
    <property type="protein sequence ID" value="VAW50519.1"/>
    <property type="molecule type" value="Genomic_DNA"/>
</dbReference>
<dbReference type="InterPro" id="IPR011250">
    <property type="entry name" value="OMP/PagP_B-barrel"/>
</dbReference>
<dbReference type="Pfam" id="PF13505">
    <property type="entry name" value="OMP_b-brl"/>
    <property type="match status" value="1"/>
</dbReference>
<evidence type="ECO:0000256" key="1">
    <source>
        <dbReference type="ARBA" id="ARBA00022729"/>
    </source>
</evidence>
<keyword evidence="1" id="KW-0732">Signal</keyword>
<evidence type="ECO:0000259" key="2">
    <source>
        <dbReference type="Pfam" id="PF13505"/>
    </source>
</evidence>
<reference evidence="3" key="1">
    <citation type="submission" date="2018-06" db="EMBL/GenBank/DDBJ databases">
        <authorList>
            <person name="Zhirakovskaya E."/>
        </authorList>
    </citation>
    <scope>NUCLEOTIDE SEQUENCE</scope>
</reference>
<dbReference type="Gene3D" id="2.40.160.20">
    <property type="match status" value="1"/>
</dbReference>
<protein>
    <recommendedName>
        <fullName evidence="2">Outer membrane protein beta-barrel domain-containing protein</fullName>
    </recommendedName>
</protein>
<dbReference type="SUPFAM" id="SSF56925">
    <property type="entry name" value="OMPA-like"/>
    <property type="match status" value="1"/>
</dbReference>
<proteinExistence type="predicted"/>
<sequence>MVIKLKLKYLILLAFLGLPFLFSSTANAEVYIGLATTQIQIKTNTGSTRPLMADARFGYRLNAHKFELAVMSSVKDDNLNQLVIDVPIATSLLYRYTTNPRSPIRVDFILGYSQVDIKSSYIDIPESTETFRGVSFGIGFEQSLDSIRQLKFKIDLMQMYRGDQLDINAITLGFRYEF</sequence>
<accession>A0A3B0WMB9</accession>
<gene>
    <name evidence="3" type="ORF">MNBD_GAMMA06-2258</name>
</gene>
<evidence type="ECO:0000313" key="3">
    <source>
        <dbReference type="EMBL" id="VAW50519.1"/>
    </source>
</evidence>
<feature type="domain" description="Outer membrane protein beta-barrel" evidence="2">
    <location>
        <begin position="22"/>
        <end position="178"/>
    </location>
</feature>
<organism evidence="3">
    <name type="scientific">hydrothermal vent metagenome</name>
    <dbReference type="NCBI Taxonomy" id="652676"/>
    <lineage>
        <taxon>unclassified sequences</taxon>
        <taxon>metagenomes</taxon>
        <taxon>ecological metagenomes</taxon>
    </lineage>
</organism>
<dbReference type="AlphaFoldDB" id="A0A3B0WMB9"/>